<keyword evidence="6" id="KW-1185">Reference proteome</keyword>
<keyword evidence="3" id="KW-0804">Transcription</keyword>
<keyword evidence="1" id="KW-0805">Transcription regulation</keyword>
<dbReference type="InterPro" id="IPR019887">
    <property type="entry name" value="Tscrpt_reg_AsnC/Lrp_C"/>
</dbReference>
<organism evidence="5 6">
    <name type="scientific">Nonomuraea guangzhouensis</name>
    <dbReference type="NCBI Taxonomy" id="1291555"/>
    <lineage>
        <taxon>Bacteria</taxon>
        <taxon>Bacillati</taxon>
        <taxon>Actinomycetota</taxon>
        <taxon>Actinomycetes</taxon>
        <taxon>Streptosporangiales</taxon>
        <taxon>Streptosporangiaceae</taxon>
        <taxon>Nonomuraea</taxon>
    </lineage>
</organism>
<evidence type="ECO:0000313" key="6">
    <source>
        <dbReference type="Proteomes" id="UP001597097"/>
    </source>
</evidence>
<accession>A0ABW4H0K4</accession>
<sequence>MFDQLADMLNIMPRPLYDRVDRSILDHLQRHGRTANVDLADAVHLSPSSCLRRTKALEEDGVLTGYRAELDRERLGLGLTVFLSLKVEHSRTTSQVVEEALKKIEHVVACYVVSGDADFLVELAVPDLRTFEKVLTDQVLVIGPVRDARSTICIRTVIDRGPLPLTSWTAPHP</sequence>
<dbReference type="PROSITE" id="PS50956">
    <property type="entry name" value="HTH_ASNC_2"/>
    <property type="match status" value="1"/>
</dbReference>
<feature type="domain" description="HTH asnC-type" evidence="4">
    <location>
        <begin position="17"/>
        <end position="78"/>
    </location>
</feature>
<proteinExistence type="predicted"/>
<evidence type="ECO:0000259" key="4">
    <source>
        <dbReference type="PROSITE" id="PS50956"/>
    </source>
</evidence>
<dbReference type="InterPro" id="IPR000485">
    <property type="entry name" value="AsnC-type_HTH_dom"/>
</dbReference>
<dbReference type="RefSeq" id="WP_219539829.1">
    <property type="nucleotide sequence ID" value="NZ_JAHKRM010000079.1"/>
</dbReference>
<comment type="caution">
    <text evidence="5">The sequence shown here is derived from an EMBL/GenBank/DDBJ whole genome shotgun (WGS) entry which is preliminary data.</text>
</comment>
<name>A0ABW4H0K4_9ACTN</name>
<evidence type="ECO:0000256" key="1">
    <source>
        <dbReference type="ARBA" id="ARBA00023015"/>
    </source>
</evidence>
<dbReference type="EMBL" id="JBHUCM010000092">
    <property type="protein sequence ID" value="MFD1548017.1"/>
    <property type="molecule type" value="Genomic_DNA"/>
</dbReference>
<dbReference type="InterPro" id="IPR011991">
    <property type="entry name" value="ArsR-like_HTH"/>
</dbReference>
<dbReference type="PANTHER" id="PTHR30154">
    <property type="entry name" value="LEUCINE-RESPONSIVE REGULATORY PROTEIN"/>
    <property type="match status" value="1"/>
</dbReference>
<gene>
    <name evidence="5" type="ORF">ACFSJ0_64090</name>
</gene>
<reference evidence="6" key="1">
    <citation type="journal article" date="2019" name="Int. J. Syst. Evol. Microbiol.">
        <title>The Global Catalogue of Microorganisms (GCM) 10K type strain sequencing project: providing services to taxonomists for standard genome sequencing and annotation.</title>
        <authorList>
            <consortium name="The Broad Institute Genomics Platform"/>
            <consortium name="The Broad Institute Genome Sequencing Center for Infectious Disease"/>
            <person name="Wu L."/>
            <person name="Ma J."/>
        </authorList>
    </citation>
    <scope>NUCLEOTIDE SEQUENCE [LARGE SCALE GENOMIC DNA]</scope>
    <source>
        <strain evidence="6">CGMCC 1.15399</strain>
    </source>
</reference>
<protein>
    <submittedName>
        <fullName evidence="5">Lrp/AsnC family transcriptional regulator</fullName>
    </submittedName>
</protein>
<evidence type="ECO:0000256" key="3">
    <source>
        <dbReference type="ARBA" id="ARBA00023163"/>
    </source>
</evidence>
<keyword evidence="2" id="KW-0238">DNA-binding</keyword>
<dbReference type="Proteomes" id="UP001597097">
    <property type="component" value="Unassembled WGS sequence"/>
</dbReference>
<dbReference type="SMART" id="SM00344">
    <property type="entry name" value="HTH_ASNC"/>
    <property type="match status" value="1"/>
</dbReference>
<dbReference type="Pfam" id="PF13412">
    <property type="entry name" value="HTH_24"/>
    <property type="match status" value="1"/>
</dbReference>
<evidence type="ECO:0000256" key="2">
    <source>
        <dbReference type="ARBA" id="ARBA00023125"/>
    </source>
</evidence>
<dbReference type="PANTHER" id="PTHR30154:SF34">
    <property type="entry name" value="TRANSCRIPTIONAL REGULATOR AZLB"/>
    <property type="match status" value="1"/>
</dbReference>
<dbReference type="CDD" id="cd00090">
    <property type="entry name" value="HTH_ARSR"/>
    <property type="match status" value="1"/>
</dbReference>
<evidence type="ECO:0000313" key="5">
    <source>
        <dbReference type="EMBL" id="MFD1548017.1"/>
    </source>
</evidence>
<dbReference type="Pfam" id="PF01037">
    <property type="entry name" value="AsnC_trans_reg"/>
    <property type="match status" value="1"/>
</dbReference>
<dbReference type="InterPro" id="IPR019888">
    <property type="entry name" value="Tscrpt_reg_AsnC-like"/>
</dbReference>